<name>A0AAU9JKC8_9CILI</name>
<gene>
    <name evidence="2" type="ORF">BSTOLATCC_MIC40825</name>
</gene>
<evidence type="ECO:0000313" key="3">
    <source>
        <dbReference type="Proteomes" id="UP001162131"/>
    </source>
</evidence>
<evidence type="ECO:0000256" key="1">
    <source>
        <dbReference type="SAM" id="MobiDB-lite"/>
    </source>
</evidence>
<dbReference type="AlphaFoldDB" id="A0AAU9JKC8"/>
<evidence type="ECO:0000313" key="2">
    <source>
        <dbReference type="EMBL" id="CAG9326398.1"/>
    </source>
</evidence>
<proteinExistence type="predicted"/>
<keyword evidence="3" id="KW-1185">Reference proteome</keyword>
<feature type="region of interest" description="Disordered" evidence="1">
    <location>
        <begin position="594"/>
        <end position="617"/>
    </location>
</feature>
<organism evidence="2 3">
    <name type="scientific">Blepharisma stoltei</name>
    <dbReference type="NCBI Taxonomy" id="1481888"/>
    <lineage>
        <taxon>Eukaryota</taxon>
        <taxon>Sar</taxon>
        <taxon>Alveolata</taxon>
        <taxon>Ciliophora</taxon>
        <taxon>Postciliodesmatophora</taxon>
        <taxon>Heterotrichea</taxon>
        <taxon>Heterotrichida</taxon>
        <taxon>Blepharismidae</taxon>
        <taxon>Blepharisma</taxon>
    </lineage>
</organism>
<accession>A0AAU9JKC8</accession>
<sequence>MNSSEEIANQLSSIKKSNVSLADALREIELAKQSFEKISFLENTMNLHDLTLHEIKNQMQRFISTNFFNAKYDDLMLKIDQIIKSKFDEFSLKFFSTLNEKLSISDSEALFKQKVNYVDYNALSKKFEVIKNILEKHIYSDFEALKTKVKMNFSRIENQNNQQGNTNIPLEEIDKLNERIRLLEIQVQSQMGDEEMLDESYDSQEDLEIMLGNLEKAILSEHSASIGYEMSTNETHQMPFGLSRNSPDVSKAMLGEGLSPRYSGQRSRSSDKRLNGGLVQQIGKKFGIIQRELEINKFKIDEILKKSTNYETTIKDADSLMTKLIDKQLEIQAKSELIEKNVIKAINSPTAIQYDKDIEMISSNSKELYNQVKVDLEAKNNRLYTIETWIEKIVDDLNQVKALHREKINEIVKCMHDLRIDNNTTKVEVNRSLESVKSFEDSLEEKINKFNEELDEIKGPLIDLISNQERQNHILSVEINRQQEIGRRQEINRSYVASSMDFQRTYSSMTSQENSPIKEAAQLISETLKPSSARVQSASPKSATRVQSASPSLSAKSRCYQRKKFSQIGTGQIKLDENWLSLFPDGVQIQLPRVSVPSSKGSDPQAKETNSAEKQKIARKLEIKSKIRLNTSLL</sequence>
<comment type="caution">
    <text evidence="2">The sequence shown here is derived from an EMBL/GenBank/DDBJ whole genome shotgun (WGS) entry which is preliminary data.</text>
</comment>
<dbReference type="EMBL" id="CAJZBQ010000040">
    <property type="protein sequence ID" value="CAG9326398.1"/>
    <property type="molecule type" value="Genomic_DNA"/>
</dbReference>
<dbReference type="Proteomes" id="UP001162131">
    <property type="component" value="Unassembled WGS sequence"/>
</dbReference>
<feature type="region of interest" description="Disordered" evidence="1">
    <location>
        <begin position="528"/>
        <end position="555"/>
    </location>
</feature>
<reference evidence="2" key="1">
    <citation type="submission" date="2021-09" db="EMBL/GenBank/DDBJ databases">
        <authorList>
            <consortium name="AG Swart"/>
            <person name="Singh M."/>
            <person name="Singh A."/>
            <person name="Seah K."/>
            <person name="Emmerich C."/>
        </authorList>
    </citation>
    <scope>NUCLEOTIDE SEQUENCE</scope>
    <source>
        <strain evidence="2">ATCC30299</strain>
    </source>
</reference>
<protein>
    <submittedName>
        <fullName evidence="2">Uncharacterized protein</fullName>
    </submittedName>
</protein>